<proteinExistence type="predicted"/>
<reference evidence="2 3" key="1">
    <citation type="submission" date="2020-08" db="EMBL/GenBank/DDBJ databases">
        <title>A novel species.</title>
        <authorList>
            <person name="Gao J."/>
        </authorList>
    </citation>
    <scope>NUCLEOTIDE SEQUENCE [LARGE SCALE GENOMIC DNA]</scope>
    <source>
        <strain evidence="2 3">CRXT-G-22</strain>
    </source>
</reference>
<evidence type="ECO:0000313" key="3">
    <source>
        <dbReference type="Proteomes" id="UP000516052"/>
    </source>
</evidence>
<evidence type="ECO:0000259" key="1">
    <source>
        <dbReference type="Pfam" id="PF04149"/>
    </source>
</evidence>
<evidence type="ECO:0000313" key="2">
    <source>
        <dbReference type="EMBL" id="QNP75928.1"/>
    </source>
</evidence>
<dbReference type="Pfam" id="PF04149">
    <property type="entry name" value="DUF397"/>
    <property type="match status" value="1"/>
</dbReference>
<dbReference type="AlphaFoldDB" id="A0A7H0IT12"/>
<protein>
    <submittedName>
        <fullName evidence="2">DUF397 domain-containing protein</fullName>
    </submittedName>
</protein>
<sequence length="61" mass="6213">MFDHLRSQAADTAADNECVEVAVTAAGPSVRDSKAPALGTLTLAASSFSAFVNSLAMDGVR</sequence>
<accession>A0A7H0IT12</accession>
<gene>
    <name evidence="2" type="ORF">IAG44_24100</name>
</gene>
<dbReference type="EMBL" id="CP060828">
    <property type="protein sequence ID" value="QNP75928.1"/>
    <property type="molecule type" value="Genomic_DNA"/>
</dbReference>
<name>A0A7H0IT12_9ACTN</name>
<feature type="domain" description="DUF397" evidence="1">
    <location>
        <begin position="7"/>
        <end position="54"/>
    </location>
</feature>
<dbReference type="KEGG" id="sroi:IAG44_24100"/>
<dbReference type="Proteomes" id="UP000516052">
    <property type="component" value="Chromosome"/>
</dbReference>
<organism evidence="2 3">
    <name type="scientific">Streptomyces roseirectus</name>
    <dbReference type="NCBI Taxonomy" id="2768066"/>
    <lineage>
        <taxon>Bacteria</taxon>
        <taxon>Bacillati</taxon>
        <taxon>Actinomycetota</taxon>
        <taxon>Actinomycetes</taxon>
        <taxon>Kitasatosporales</taxon>
        <taxon>Streptomycetaceae</taxon>
        <taxon>Streptomyces</taxon>
    </lineage>
</organism>
<keyword evidence="3" id="KW-1185">Reference proteome</keyword>
<dbReference type="InterPro" id="IPR007278">
    <property type="entry name" value="DUF397"/>
</dbReference>